<name>A0A1Z1FGT4_9SPHN</name>
<feature type="transmembrane region" description="Helical" evidence="3">
    <location>
        <begin position="51"/>
        <end position="72"/>
    </location>
</feature>
<evidence type="ECO:0000256" key="2">
    <source>
        <dbReference type="SAM" id="MobiDB-lite"/>
    </source>
</evidence>
<evidence type="ECO:0000256" key="1">
    <source>
        <dbReference type="ARBA" id="ARBA00009477"/>
    </source>
</evidence>
<evidence type="ECO:0000313" key="8">
    <source>
        <dbReference type="Proteomes" id="UP000195807"/>
    </source>
</evidence>
<dbReference type="EMBL" id="CP019603">
    <property type="protein sequence ID" value="ARU18021.1"/>
    <property type="molecule type" value="Genomic_DNA"/>
</dbReference>
<evidence type="ECO:0000313" key="9">
    <source>
        <dbReference type="Proteomes" id="UP000515297"/>
    </source>
</evidence>
<feature type="region of interest" description="Disordered" evidence="2">
    <location>
        <begin position="352"/>
        <end position="395"/>
    </location>
</feature>
<dbReference type="Gene3D" id="2.40.420.20">
    <property type="match status" value="1"/>
</dbReference>
<dbReference type="STRING" id="450378.GCA_001661675_03438"/>
<keyword evidence="6" id="KW-0614">Plasmid</keyword>
<evidence type="ECO:0000259" key="4">
    <source>
        <dbReference type="Pfam" id="PF25917"/>
    </source>
</evidence>
<keyword evidence="3" id="KW-0812">Transmembrane</keyword>
<dbReference type="NCBIfam" id="TIGR01730">
    <property type="entry name" value="RND_mfp"/>
    <property type="match status" value="1"/>
</dbReference>
<dbReference type="Gene3D" id="1.10.287.470">
    <property type="entry name" value="Helix hairpin bin"/>
    <property type="match status" value="1"/>
</dbReference>
<feature type="compositionally biased region" description="Basic and acidic residues" evidence="2">
    <location>
        <begin position="375"/>
        <end position="395"/>
    </location>
</feature>
<dbReference type="Proteomes" id="UP000515297">
    <property type="component" value="Plasmid plas1"/>
</dbReference>
<geneLocation type="plasmid" evidence="7 9">
    <name>plas1</name>
</geneLocation>
<dbReference type="InterPro" id="IPR058625">
    <property type="entry name" value="MdtA-like_BSH"/>
</dbReference>
<dbReference type="Gene3D" id="2.40.30.170">
    <property type="match status" value="1"/>
</dbReference>
<dbReference type="GO" id="GO:0015562">
    <property type="term" value="F:efflux transmembrane transporter activity"/>
    <property type="evidence" value="ECO:0007669"/>
    <property type="project" value="TreeGrafter"/>
</dbReference>
<keyword evidence="8" id="KW-1185">Reference proteome</keyword>
<dbReference type="Proteomes" id="UP000195807">
    <property type="component" value="Plasmid pCME4A9I"/>
</dbReference>
<organism evidence="6 8">
    <name type="scientific">Croceicoccus marinus</name>
    <dbReference type="NCBI Taxonomy" id="450378"/>
    <lineage>
        <taxon>Bacteria</taxon>
        <taxon>Pseudomonadati</taxon>
        <taxon>Pseudomonadota</taxon>
        <taxon>Alphaproteobacteria</taxon>
        <taxon>Sphingomonadales</taxon>
        <taxon>Erythrobacteraceae</taxon>
        <taxon>Croceicoccus</taxon>
    </lineage>
</organism>
<evidence type="ECO:0000256" key="3">
    <source>
        <dbReference type="SAM" id="Phobius"/>
    </source>
</evidence>
<dbReference type="FunFam" id="2.40.30.170:FF:000010">
    <property type="entry name" value="Efflux RND transporter periplasmic adaptor subunit"/>
    <property type="match status" value="1"/>
</dbReference>
<dbReference type="KEGG" id="cman:A9D14_17100"/>
<reference evidence="7 9" key="2">
    <citation type="submission" date="2020-08" db="EMBL/GenBank/DDBJ databases">
        <authorList>
            <person name="Liu G."/>
            <person name="Sun C."/>
        </authorList>
    </citation>
    <scope>NUCLEOTIDE SEQUENCE [LARGE SCALE GENOMIC DNA]</scope>
    <source>
        <strain evidence="7 9">OT19</strain>
        <plasmid evidence="7 9">plas1</plasmid>
    </source>
</reference>
<dbReference type="PANTHER" id="PTHR30469">
    <property type="entry name" value="MULTIDRUG RESISTANCE PROTEIN MDTA"/>
    <property type="match status" value="1"/>
</dbReference>
<sequence>MSERMIDGRPGLPAPEEHPALPPPEGMEPGAGNDDKAPEEGEQDFWHRRRFWLAVGILVLLTLLVAFCGGGGDDDQQQGGPPVAAVSAAEAEARVWSGELTAVGTVEAIQGVEVTTEVAGIVSDIGFRNGTSTRAGRTLVRLDNTTEQAEQAALVAQRGAARLAYERAQRLIERGATSEAELEAARAEWQNLAAQVRQVGTVIEKKRIDAPFSGMLGIRQVSLGEFVSPGTPIVSLQQLTPIYVNFELPERALRQIDEGLPISVRSAAFDDRIFTGRITAIDPDIDERTRSVQVQATLPNADRALRPGMFADVTIDLAGSREVVAVPTTALTRNAYGDLIYVIDRLSEEEMARRRQQRHQSQDDGGFLSGLFGSGDDRQDGGSEPRNGEGGRDRPQLVARAVFVEVGETRGLYTEITEGIEPGMRVVTAGQLKLEDGAPVRIVERDALKGAQRVPRRP</sequence>
<dbReference type="InterPro" id="IPR058792">
    <property type="entry name" value="Beta-barrel_RND_2"/>
</dbReference>
<feature type="domain" description="Multidrug resistance protein MdtA-like barrel-sandwich hybrid" evidence="4">
    <location>
        <begin position="112"/>
        <end position="231"/>
    </location>
</feature>
<comment type="similarity">
    <text evidence="1">Belongs to the membrane fusion protein (MFP) (TC 8.A.1) family.</text>
</comment>
<geneLocation type="plasmid" evidence="6">
    <name>pCME4A9I</name>
</geneLocation>
<dbReference type="Gene3D" id="2.40.50.100">
    <property type="match status" value="1"/>
</dbReference>
<keyword evidence="3" id="KW-1133">Transmembrane helix</keyword>
<protein>
    <submittedName>
        <fullName evidence="7">Efflux RND transporter periplasmic adaptor subunit</fullName>
    </submittedName>
</protein>
<gene>
    <name evidence="6" type="ORF">A9D14_17100</name>
    <name evidence="7" type="ORF">H4O24_16825</name>
</gene>
<dbReference type="PANTHER" id="PTHR30469:SF11">
    <property type="entry name" value="BLL4320 PROTEIN"/>
    <property type="match status" value="1"/>
</dbReference>
<proteinExistence type="inferred from homology"/>
<evidence type="ECO:0000313" key="6">
    <source>
        <dbReference type="EMBL" id="ARU18021.1"/>
    </source>
</evidence>
<geneLocation type="plasmid" evidence="8">
    <name>pcme4a9i</name>
</geneLocation>
<keyword evidence="3" id="KW-0472">Membrane</keyword>
<dbReference type="AlphaFoldDB" id="A0A1Z1FGT4"/>
<evidence type="ECO:0000259" key="5">
    <source>
        <dbReference type="Pfam" id="PF25954"/>
    </source>
</evidence>
<feature type="domain" description="CusB-like beta-barrel" evidence="5">
    <location>
        <begin position="242"/>
        <end position="316"/>
    </location>
</feature>
<dbReference type="SUPFAM" id="SSF111369">
    <property type="entry name" value="HlyD-like secretion proteins"/>
    <property type="match status" value="1"/>
</dbReference>
<feature type="region of interest" description="Disordered" evidence="2">
    <location>
        <begin position="1"/>
        <end position="42"/>
    </location>
</feature>
<dbReference type="OrthoDB" id="9806939at2"/>
<dbReference type="RefSeq" id="WP_066850549.1">
    <property type="nucleotide sequence ID" value="NZ_CP019603.1"/>
</dbReference>
<dbReference type="Pfam" id="PF25917">
    <property type="entry name" value="BSH_RND"/>
    <property type="match status" value="1"/>
</dbReference>
<reference evidence="6 8" key="1">
    <citation type="submission" date="2017-01" db="EMBL/GenBank/DDBJ databases">
        <title>Complete genome sequence of esterase-producing bacterium Croceicoccus marinus E4A9.</title>
        <authorList>
            <person name="Wu Y.-H."/>
            <person name="Cheng H."/>
            <person name="Xu L."/>
            <person name="Huo Y.-Y."/>
            <person name="Wang C.-S."/>
            <person name="Xu X.-W."/>
        </authorList>
    </citation>
    <scope>NUCLEOTIDE SEQUENCE [LARGE SCALE GENOMIC DNA]</scope>
    <source>
        <strain evidence="6 8">E4A9</strain>
        <plasmid evidence="6">pCME4A9I</plasmid>
        <plasmid evidence="8">Plasmid pcme4a9i</plasmid>
    </source>
</reference>
<accession>A0A1Z1FGT4</accession>
<dbReference type="InterPro" id="IPR006143">
    <property type="entry name" value="RND_pump_MFP"/>
</dbReference>
<dbReference type="Pfam" id="PF25954">
    <property type="entry name" value="Beta-barrel_RND_2"/>
    <property type="match status" value="1"/>
</dbReference>
<evidence type="ECO:0000313" key="7">
    <source>
        <dbReference type="EMBL" id="QNE07525.1"/>
    </source>
</evidence>
<dbReference type="GO" id="GO:1990281">
    <property type="term" value="C:efflux pump complex"/>
    <property type="evidence" value="ECO:0007669"/>
    <property type="project" value="TreeGrafter"/>
</dbReference>
<dbReference type="EMBL" id="CP060053">
    <property type="protein sequence ID" value="QNE07525.1"/>
    <property type="molecule type" value="Genomic_DNA"/>
</dbReference>